<gene>
    <name evidence="2" type="primary">pilO</name>
    <name evidence="2" type="ORF">FJY75_06010</name>
</gene>
<dbReference type="Gene3D" id="3.30.70.60">
    <property type="match status" value="1"/>
</dbReference>
<protein>
    <submittedName>
        <fullName evidence="2">Type 4a pilus biogenesis protein PilO</fullName>
    </submittedName>
</protein>
<accession>A0A937XAD2</accession>
<evidence type="ECO:0000313" key="2">
    <source>
        <dbReference type="EMBL" id="MBM3317389.1"/>
    </source>
</evidence>
<dbReference type="GO" id="GO:0043683">
    <property type="term" value="P:type IV pilus assembly"/>
    <property type="evidence" value="ECO:0007669"/>
    <property type="project" value="InterPro"/>
</dbReference>
<comment type="caution">
    <text evidence="2">The sequence shown here is derived from an EMBL/GenBank/DDBJ whole genome shotgun (WGS) entry which is preliminary data.</text>
</comment>
<dbReference type="InterPro" id="IPR007445">
    <property type="entry name" value="PilO"/>
</dbReference>
<feature type="coiled-coil region" evidence="1">
    <location>
        <begin position="51"/>
        <end position="78"/>
    </location>
</feature>
<keyword evidence="1" id="KW-0175">Coiled coil</keyword>
<evidence type="ECO:0000256" key="1">
    <source>
        <dbReference type="SAM" id="Coils"/>
    </source>
</evidence>
<reference evidence="2" key="1">
    <citation type="submission" date="2019-03" db="EMBL/GenBank/DDBJ databases">
        <title>Lake Tanganyika Metagenome-Assembled Genomes (MAGs).</title>
        <authorList>
            <person name="Tran P."/>
        </authorList>
    </citation>
    <scope>NUCLEOTIDE SEQUENCE</scope>
    <source>
        <strain evidence="2">M_DeepCast_400m_m2_100</strain>
    </source>
</reference>
<dbReference type="InterPro" id="IPR014717">
    <property type="entry name" value="Transl_elong_EF1B/ribsomal_bS6"/>
</dbReference>
<dbReference type="AlphaFoldDB" id="A0A937XAD2"/>
<dbReference type="Proteomes" id="UP000748308">
    <property type="component" value="Unassembled WGS sequence"/>
</dbReference>
<organism evidence="2 3">
    <name type="scientific">Eiseniibacteriota bacterium</name>
    <dbReference type="NCBI Taxonomy" id="2212470"/>
    <lineage>
        <taxon>Bacteria</taxon>
        <taxon>Candidatus Eiseniibacteriota</taxon>
    </lineage>
</organism>
<name>A0A937XAD2_UNCEI</name>
<evidence type="ECO:0000313" key="3">
    <source>
        <dbReference type="Proteomes" id="UP000748308"/>
    </source>
</evidence>
<dbReference type="GO" id="GO:0043107">
    <property type="term" value="P:type IV pilus-dependent motility"/>
    <property type="evidence" value="ECO:0007669"/>
    <property type="project" value="InterPro"/>
</dbReference>
<sequence length="181" mass="19906">MTDPRRVDGLGRAALFALVAAFGLLAARELVRPVLNARRELADLREAVAILTSVEGDVDRLNAEIRLVTRQVDAIETLLPAEPGLDDFLQHLGILAQRHRVRVENLTPGQVAARPQFREQEIGLRATGPFLALYRFLRDLERGPQLASVRRLDIVRTPESGACALELRLALYFAPAGGTPS</sequence>
<dbReference type="Pfam" id="PF04350">
    <property type="entry name" value="PilO"/>
    <property type="match status" value="1"/>
</dbReference>
<dbReference type="EMBL" id="VGIY01000117">
    <property type="protein sequence ID" value="MBM3317389.1"/>
    <property type="molecule type" value="Genomic_DNA"/>
</dbReference>
<proteinExistence type="predicted"/>